<dbReference type="PANTHER" id="PTHR45569:SF1">
    <property type="entry name" value="SENSOR PROTEIN KDPD"/>
    <property type="match status" value="1"/>
</dbReference>
<sequence>MVGCIVIVYFRLTHVNPTTVALTFLLGILFVANRLGLRYSVYMSVLAAVAFNYFFLPPIGQLTIADSQNWVALIAFLVAGVLASHLSERARREANTSDRRRREVEQLYDFSQQLLTADQVSDVLNKAPGQISATFRNEAVCIYLCDRDRVYRSSSDAGAISKEELRDIADRKETRSDEVRNVCIAPVSLGVRSIGAIGISGNIPSRETIDALGSLIALAVERSNTAERLARTEATQESERLRSALLDSVTHELRTPLTAITASITSLRSGMVQDANLREEMLVVIEEESMRLNHLISQAVEMAQLDARHVQLHIESLQLSDVVQDAVAECRTLLEDHPVEINLSPQLPAVSMDINWIRKVLHHLLENAAKYSDSGKPIFITAEVKDSFVMTSVADRGAGIDDLDKALIFDKFFRGQSQRYRVQGTGMGLAIVKAIIEAHGGKVEVTSQLGLGSVFSFTLPVA</sequence>
<dbReference type="Gene3D" id="1.20.120.620">
    <property type="entry name" value="Backbone structure of the membrane domain of e. Coli histidine kinase receptor kdpd"/>
    <property type="match status" value="1"/>
</dbReference>
<dbReference type="InterPro" id="IPR025201">
    <property type="entry name" value="KdpD_TM"/>
</dbReference>
<evidence type="ECO:0000259" key="14">
    <source>
        <dbReference type="PROSITE" id="PS50109"/>
    </source>
</evidence>
<dbReference type="SUPFAM" id="SSF55874">
    <property type="entry name" value="ATPase domain of HSP90 chaperone/DNA topoisomerase II/histidine kinase"/>
    <property type="match status" value="1"/>
</dbReference>
<feature type="transmembrane region" description="Helical" evidence="13">
    <location>
        <begin position="68"/>
        <end position="86"/>
    </location>
</feature>
<protein>
    <recommendedName>
        <fullName evidence="3">histidine kinase</fullName>
        <ecNumber evidence="3">2.7.13.3</ecNumber>
    </recommendedName>
</protein>
<dbReference type="InterPro" id="IPR052023">
    <property type="entry name" value="Histidine_kinase_KdpD"/>
</dbReference>
<dbReference type="GO" id="GO:0005524">
    <property type="term" value="F:ATP binding"/>
    <property type="evidence" value="ECO:0007669"/>
    <property type="project" value="UniProtKB-KW"/>
</dbReference>
<keyword evidence="6 13" id="KW-0812">Transmembrane</keyword>
<dbReference type="InterPro" id="IPR003661">
    <property type="entry name" value="HisK_dim/P_dom"/>
</dbReference>
<dbReference type="FunFam" id="3.30.565.10:FF:000006">
    <property type="entry name" value="Sensor histidine kinase WalK"/>
    <property type="match status" value="1"/>
</dbReference>
<dbReference type="CDD" id="cd00082">
    <property type="entry name" value="HisKA"/>
    <property type="match status" value="1"/>
</dbReference>
<evidence type="ECO:0000256" key="4">
    <source>
        <dbReference type="ARBA" id="ARBA00022553"/>
    </source>
</evidence>
<evidence type="ECO:0000256" key="12">
    <source>
        <dbReference type="ARBA" id="ARBA00023136"/>
    </source>
</evidence>
<reference evidence="15" key="2">
    <citation type="submission" date="2020-09" db="EMBL/GenBank/DDBJ databases">
        <authorList>
            <person name="Sun Q."/>
            <person name="Zhou Y."/>
        </authorList>
    </citation>
    <scope>NUCLEOTIDE SEQUENCE</scope>
    <source>
        <strain evidence="15">CGMCC 1.15447</strain>
    </source>
</reference>
<dbReference type="Proteomes" id="UP000648801">
    <property type="component" value="Unassembled WGS sequence"/>
</dbReference>
<proteinExistence type="predicted"/>
<dbReference type="InterPro" id="IPR038318">
    <property type="entry name" value="KdpD_sf"/>
</dbReference>
<dbReference type="SMART" id="SM00387">
    <property type="entry name" value="HATPase_c"/>
    <property type="match status" value="1"/>
</dbReference>
<evidence type="ECO:0000313" key="16">
    <source>
        <dbReference type="Proteomes" id="UP000648801"/>
    </source>
</evidence>
<evidence type="ECO:0000256" key="13">
    <source>
        <dbReference type="SAM" id="Phobius"/>
    </source>
</evidence>
<evidence type="ECO:0000256" key="8">
    <source>
        <dbReference type="ARBA" id="ARBA00022777"/>
    </source>
</evidence>
<gene>
    <name evidence="15" type="ORF">GCM10011507_08470</name>
</gene>
<feature type="transmembrane region" description="Helical" evidence="13">
    <location>
        <begin position="39"/>
        <end position="56"/>
    </location>
</feature>
<dbReference type="Gene3D" id="3.30.450.40">
    <property type="match status" value="1"/>
</dbReference>
<dbReference type="Pfam" id="PF13493">
    <property type="entry name" value="DUF4118"/>
    <property type="match status" value="1"/>
</dbReference>
<evidence type="ECO:0000256" key="1">
    <source>
        <dbReference type="ARBA" id="ARBA00000085"/>
    </source>
</evidence>
<name>A0A916W176_9BACT</name>
<dbReference type="SMART" id="SM00388">
    <property type="entry name" value="HisKA"/>
    <property type="match status" value="1"/>
</dbReference>
<keyword evidence="5" id="KW-0808">Transferase</keyword>
<keyword evidence="7" id="KW-0547">Nucleotide-binding</keyword>
<evidence type="ECO:0000313" key="15">
    <source>
        <dbReference type="EMBL" id="GGA59378.1"/>
    </source>
</evidence>
<dbReference type="GO" id="GO:0005886">
    <property type="term" value="C:plasma membrane"/>
    <property type="evidence" value="ECO:0007669"/>
    <property type="project" value="TreeGrafter"/>
</dbReference>
<dbReference type="Gene3D" id="3.30.565.10">
    <property type="entry name" value="Histidine kinase-like ATPase, C-terminal domain"/>
    <property type="match status" value="1"/>
</dbReference>
<dbReference type="PRINTS" id="PR00344">
    <property type="entry name" value="BCTRLSENSOR"/>
</dbReference>
<feature type="domain" description="Histidine kinase" evidence="14">
    <location>
        <begin position="248"/>
        <end position="462"/>
    </location>
</feature>
<evidence type="ECO:0000256" key="11">
    <source>
        <dbReference type="ARBA" id="ARBA00023012"/>
    </source>
</evidence>
<dbReference type="Gene3D" id="1.10.287.130">
    <property type="match status" value="1"/>
</dbReference>
<accession>A0A916W176</accession>
<evidence type="ECO:0000256" key="3">
    <source>
        <dbReference type="ARBA" id="ARBA00012438"/>
    </source>
</evidence>
<comment type="subcellular location">
    <subcellularLocation>
        <location evidence="2">Membrane</location>
        <topology evidence="2">Multi-pass membrane protein</topology>
    </subcellularLocation>
</comment>
<evidence type="ECO:0000256" key="10">
    <source>
        <dbReference type="ARBA" id="ARBA00022989"/>
    </source>
</evidence>
<evidence type="ECO:0000256" key="9">
    <source>
        <dbReference type="ARBA" id="ARBA00022840"/>
    </source>
</evidence>
<dbReference type="InterPro" id="IPR036890">
    <property type="entry name" value="HATPase_C_sf"/>
</dbReference>
<dbReference type="AlphaFoldDB" id="A0A916W176"/>
<dbReference type="GO" id="GO:0000155">
    <property type="term" value="F:phosphorelay sensor kinase activity"/>
    <property type="evidence" value="ECO:0007669"/>
    <property type="project" value="InterPro"/>
</dbReference>
<dbReference type="SUPFAM" id="SSF47384">
    <property type="entry name" value="Homodimeric domain of signal transducing histidine kinase"/>
    <property type="match status" value="1"/>
</dbReference>
<dbReference type="InterPro" id="IPR005467">
    <property type="entry name" value="His_kinase_dom"/>
</dbReference>
<evidence type="ECO:0000256" key="2">
    <source>
        <dbReference type="ARBA" id="ARBA00004141"/>
    </source>
</evidence>
<keyword evidence="10 13" id="KW-1133">Transmembrane helix</keyword>
<keyword evidence="11" id="KW-0902">Two-component regulatory system</keyword>
<dbReference type="EMBL" id="BMJB01000001">
    <property type="protein sequence ID" value="GGA59378.1"/>
    <property type="molecule type" value="Genomic_DNA"/>
</dbReference>
<keyword evidence="8" id="KW-0418">Kinase</keyword>
<evidence type="ECO:0000256" key="6">
    <source>
        <dbReference type="ARBA" id="ARBA00022692"/>
    </source>
</evidence>
<comment type="catalytic activity">
    <reaction evidence="1">
        <text>ATP + protein L-histidine = ADP + protein N-phospho-L-histidine.</text>
        <dbReference type="EC" id="2.7.13.3"/>
    </reaction>
</comment>
<dbReference type="InterPro" id="IPR036097">
    <property type="entry name" value="HisK_dim/P_sf"/>
</dbReference>
<keyword evidence="12 13" id="KW-0472">Membrane</keyword>
<dbReference type="InterPro" id="IPR029016">
    <property type="entry name" value="GAF-like_dom_sf"/>
</dbReference>
<keyword evidence="16" id="KW-1185">Reference proteome</keyword>
<dbReference type="Pfam" id="PF02518">
    <property type="entry name" value="HATPase_c"/>
    <property type="match status" value="1"/>
</dbReference>
<dbReference type="PROSITE" id="PS50109">
    <property type="entry name" value="HIS_KIN"/>
    <property type="match status" value="1"/>
</dbReference>
<organism evidence="15 16">
    <name type="scientific">Edaphobacter acidisoli</name>
    <dbReference type="NCBI Taxonomy" id="2040573"/>
    <lineage>
        <taxon>Bacteria</taxon>
        <taxon>Pseudomonadati</taxon>
        <taxon>Acidobacteriota</taxon>
        <taxon>Terriglobia</taxon>
        <taxon>Terriglobales</taxon>
        <taxon>Acidobacteriaceae</taxon>
        <taxon>Edaphobacter</taxon>
    </lineage>
</organism>
<dbReference type="EC" id="2.7.13.3" evidence="3"/>
<dbReference type="InterPro" id="IPR003594">
    <property type="entry name" value="HATPase_dom"/>
</dbReference>
<keyword evidence="4" id="KW-0597">Phosphoprotein</keyword>
<dbReference type="InterPro" id="IPR004358">
    <property type="entry name" value="Sig_transdc_His_kin-like_C"/>
</dbReference>
<feature type="transmembrane region" description="Helical" evidence="13">
    <location>
        <begin position="15"/>
        <end position="32"/>
    </location>
</feature>
<reference evidence="15" key="1">
    <citation type="journal article" date="2014" name="Int. J. Syst. Evol. Microbiol.">
        <title>Complete genome sequence of Corynebacterium casei LMG S-19264T (=DSM 44701T), isolated from a smear-ripened cheese.</title>
        <authorList>
            <consortium name="US DOE Joint Genome Institute (JGI-PGF)"/>
            <person name="Walter F."/>
            <person name="Albersmeier A."/>
            <person name="Kalinowski J."/>
            <person name="Ruckert C."/>
        </authorList>
    </citation>
    <scope>NUCLEOTIDE SEQUENCE</scope>
    <source>
        <strain evidence="15">CGMCC 1.15447</strain>
    </source>
</reference>
<keyword evidence="9" id="KW-0067">ATP-binding</keyword>
<evidence type="ECO:0000256" key="5">
    <source>
        <dbReference type="ARBA" id="ARBA00022679"/>
    </source>
</evidence>
<dbReference type="Pfam" id="PF00512">
    <property type="entry name" value="HisKA"/>
    <property type="match status" value="1"/>
</dbReference>
<evidence type="ECO:0000256" key="7">
    <source>
        <dbReference type="ARBA" id="ARBA00022741"/>
    </source>
</evidence>
<dbReference type="PANTHER" id="PTHR45569">
    <property type="entry name" value="SENSOR PROTEIN KDPD"/>
    <property type="match status" value="1"/>
</dbReference>
<comment type="caution">
    <text evidence="15">The sequence shown here is derived from an EMBL/GenBank/DDBJ whole genome shotgun (WGS) entry which is preliminary data.</text>
</comment>